<dbReference type="InterPro" id="IPR029063">
    <property type="entry name" value="SAM-dependent_MTases_sf"/>
</dbReference>
<protein>
    <recommendedName>
        <fullName evidence="4">Methyltransferase</fullName>
    </recommendedName>
</protein>
<accession>Q0RSB6</accession>
<dbReference type="Gene3D" id="3.40.50.150">
    <property type="entry name" value="Vaccinia Virus protein VP39"/>
    <property type="match status" value="1"/>
</dbReference>
<proteinExistence type="predicted"/>
<dbReference type="InterPro" id="IPR006764">
    <property type="entry name" value="SAM_dep_MeTrfase_SAV2177_type"/>
</dbReference>
<organism evidence="2 3">
    <name type="scientific">Frankia alni (strain DSM 45986 / CECT 9034 / ACN14a)</name>
    <dbReference type="NCBI Taxonomy" id="326424"/>
    <lineage>
        <taxon>Bacteria</taxon>
        <taxon>Bacillati</taxon>
        <taxon>Actinomycetota</taxon>
        <taxon>Actinomycetes</taxon>
        <taxon>Frankiales</taxon>
        <taxon>Frankiaceae</taxon>
        <taxon>Frankia</taxon>
    </lineage>
</organism>
<dbReference type="EMBL" id="CT573213">
    <property type="protein sequence ID" value="CAJ59548.1"/>
    <property type="molecule type" value="Genomic_DNA"/>
</dbReference>
<feature type="region of interest" description="Disordered" evidence="1">
    <location>
        <begin position="1"/>
        <end position="31"/>
    </location>
</feature>
<dbReference type="Pfam" id="PF04672">
    <property type="entry name" value="Methyltransf_19"/>
    <property type="match status" value="1"/>
</dbReference>
<dbReference type="Proteomes" id="UP000000657">
    <property type="component" value="Chromosome"/>
</dbReference>
<keyword evidence="3" id="KW-1185">Reference proteome</keyword>
<evidence type="ECO:0000313" key="3">
    <source>
        <dbReference type="Proteomes" id="UP000000657"/>
    </source>
</evidence>
<dbReference type="STRING" id="326424.FRAAL0881"/>
<dbReference type="HOGENOM" id="CLU_067079_1_0_11"/>
<name>Q0RSB6_FRAAA</name>
<reference evidence="2 3" key="1">
    <citation type="journal article" date="2007" name="Genome Res.">
        <title>Genome characteristics of facultatively symbiotic Frankia sp. strains reflect host range and host plant biogeography.</title>
        <authorList>
            <person name="Normand P."/>
            <person name="Lapierre P."/>
            <person name="Tisa L.S."/>
            <person name="Gogarten J.P."/>
            <person name="Alloisio N."/>
            <person name="Bagnarol E."/>
            <person name="Bassi C.A."/>
            <person name="Berry A.M."/>
            <person name="Bickhart D.M."/>
            <person name="Choisne N."/>
            <person name="Couloux A."/>
            <person name="Cournoyer B."/>
            <person name="Cruveiller S."/>
            <person name="Daubin V."/>
            <person name="Demange N."/>
            <person name="Francino M.P."/>
            <person name="Goltsman E."/>
            <person name="Huang Y."/>
            <person name="Kopp O.R."/>
            <person name="Labarre L."/>
            <person name="Lapidus A."/>
            <person name="Lavire C."/>
            <person name="Marechal J."/>
            <person name="Martinez M."/>
            <person name="Mastronunzio J.E."/>
            <person name="Mullin B.C."/>
            <person name="Niemann J."/>
            <person name="Pujic P."/>
            <person name="Rawnsley T."/>
            <person name="Rouy Z."/>
            <person name="Schenowitz C."/>
            <person name="Sellstedt A."/>
            <person name="Tavares F."/>
            <person name="Tomkins J.P."/>
            <person name="Vallenet D."/>
            <person name="Valverde C."/>
            <person name="Wall L.G."/>
            <person name="Wang Y."/>
            <person name="Medigue C."/>
            <person name="Benson D.R."/>
        </authorList>
    </citation>
    <scope>NUCLEOTIDE SEQUENCE [LARGE SCALE GENOMIC DNA]</scope>
    <source>
        <strain evidence="3">DSM 45986 / CECT 9034 / ACN14a</strain>
    </source>
</reference>
<sequence length="296" mass="31676">MEAAVNAEIGTDPQPSEGSGDTPWWQSVADDPKPVELRVDLPHPARMYDYYLGGKDNFPADREAAEQARAVAPNASVAARANRAFMARAVRHLAGEAGIDQFLDIGTGIPTSPNLHEIAQEAVEGARVVYVDNDPIVLTHARALLTGTPAGRTAYLDADVRDVRRILTAPEVTDTLDLSRPVALSLLAVGHFLPDSDDPGAIVRRLVDALPAGSYLVLSHLTPDHDPSIEAGAKAYRARGIPLRPRTRAEIEALFGGLELLDPGLVCVHRWRPDATVPTDLTDAQVSAYGAIGRKG</sequence>
<dbReference type="SUPFAM" id="SSF53335">
    <property type="entry name" value="S-adenosyl-L-methionine-dependent methyltransferases"/>
    <property type="match status" value="1"/>
</dbReference>
<dbReference type="eggNOG" id="COG3315">
    <property type="taxonomic scope" value="Bacteria"/>
</dbReference>
<dbReference type="AlphaFoldDB" id="Q0RSB6"/>
<gene>
    <name evidence="2" type="ordered locus">FRAAL0881</name>
</gene>
<evidence type="ECO:0000256" key="1">
    <source>
        <dbReference type="SAM" id="MobiDB-lite"/>
    </source>
</evidence>
<dbReference type="KEGG" id="fal:FRAAL0881"/>
<evidence type="ECO:0000313" key="2">
    <source>
        <dbReference type="EMBL" id="CAJ59548.1"/>
    </source>
</evidence>
<evidence type="ECO:0008006" key="4">
    <source>
        <dbReference type="Google" id="ProtNLM"/>
    </source>
</evidence>
<dbReference type="PIRSF" id="PIRSF017393">
    <property type="entry name" value="MTase_SAV2177"/>
    <property type="match status" value="1"/>
</dbReference>